<dbReference type="PANTHER" id="PTHR47307">
    <property type="entry name" value="GLUTATHIONE-REGULATED POTASSIUM-EFFLUX SYSTEM ANCILLARY PROTEIN KEFG"/>
    <property type="match status" value="1"/>
</dbReference>
<keyword evidence="4" id="KW-1185">Reference proteome</keyword>
<dbReference type="InterPro" id="IPR029039">
    <property type="entry name" value="Flavoprotein-like_sf"/>
</dbReference>
<dbReference type="STRING" id="915059.NH26_16780"/>
<evidence type="ECO:0000313" key="4">
    <source>
        <dbReference type="Proteomes" id="UP000179797"/>
    </source>
</evidence>
<evidence type="ECO:0000256" key="1">
    <source>
        <dbReference type="ARBA" id="ARBA00023002"/>
    </source>
</evidence>
<dbReference type="RefSeq" id="WP_044219762.1">
    <property type="nucleotide sequence ID" value="NZ_JRYR02000001.1"/>
</dbReference>
<dbReference type="InterPro" id="IPR046980">
    <property type="entry name" value="KefG/KefF"/>
</dbReference>
<dbReference type="GO" id="GO:0009055">
    <property type="term" value="F:electron transfer activity"/>
    <property type="evidence" value="ECO:0007669"/>
    <property type="project" value="TreeGrafter"/>
</dbReference>
<dbReference type="Pfam" id="PF02525">
    <property type="entry name" value="Flavodoxin_2"/>
    <property type="match status" value="1"/>
</dbReference>
<dbReference type="InterPro" id="IPR003680">
    <property type="entry name" value="Flavodoxin_fold"/>
</dbReference>
<protein>
    <recommendedName>
        <fullName evidence="2">Flavodoxin-like fold domain-containing protein</fullName>
    </recommendedName>
</protein>
<dbReference type="AlphaFoldDB" id="A0A1S1Z3Y6"/>
<dbReference type="EMBL" id="JRYR02000001">
    <property type="protein sequence ID" value="OHX67873.1"/>
    <property type="molecule type" value="Genomic_DNA"/>
</dbReference>
<sequence length="314" mass="36624">MEKVLVILAHPQYEKSIANKWIIDALKNSINTIEVRNIHELYPDYSINIAAEQKALINADHVIFQFPFYWYNMPAILKQWFDQVFSFNFAYGPEGNKLANKSFQISITIGGPVQSYTTLGYNHFRIEEFVKPLEQTAYLTQMNWQPPMYTHGMVYIEGIYNTAGLVQNRAEEYAQRLIERVKSWSNGDPKTIIDDFVSNWFAQFDELADDSFFTNHLDEKVKLKFPDGVFKGHEGFKAWYDNIKSTIKKENKHTITSIDIKDNNNGFYKVKLSLKLEAETLEGQPLLINVIEKWKVSISDEKLIKIHQYKVKKT</sequence>
<evidence type="ECO:0000259" key="2">
    <source>
        <dbReference type="Pfam" id="PF02525"/>
    </source>
</evidence>
<dbReference type="Proteomes" id="UP000179797">
    <property type="component" value="Unassembled WGS sequence"/>
</dbReference>
<proteinExistence type="predicted"/>
<dbReference type="OrthoDB" id="652200at2"/>
<dbReference type="GO" id="GO:0010181">
    <property type="term" value="F:FMN binding"/>
    <property type="evidence" value="ECO:0007669"/>
    <property type="project" value="TreeGrafter"/>
</dbReference>
<dbReference type="GO" id="GO:0003955">
    <property type="term" value="F:NAD(P)H dehydrogenase (quinone) activity"/>
    <property type="evidence" value="ECO:0007669"/>
    <property type="project" value="TreeGrafter"/>
</dbReference>
<reference evidence="3 4" key="1">
    <citation type="journal article" date="2012" name="Int. J. Syst. Evol. Microbiol.">
        <title>Flammeovirga pacifica sp. nov., isolated from deep-sea sediment.</title>
        <authorList>
            <person name="Xu H."/>
            <person name="Fu Y."/>
            <person name="Yang N."/>
            <person name="Ding Z."/>
            <person name="Lai Q."/>
            <person name="Zeng R."/>
        </authorList>
    </citation>
    <scope>NUCLEOTIDE SEQUENCE [LARGE SCALE GENOMIC DNA]</scope>
    <source>
        <strain evidence="4">DSM 24597 / LMG 26175 / WPAGA1</strain>
    </source>
</reference>
<keyword evidence="1" id="KW-0560">Oxidoreductase</keyword>
<dbReference type="SUPFAM" id="SSF52218">
    <property type="entry name" value="Flavoproteins"/>
    <property type="match status" value="1"/>
</dbReference>
<dbReference type="PANTHER" id="PTHR47307:SF1">
    <property type="entry name" value="GLUTATHIONE-REGULATED POTASSIUM-EFFLUX SYSTEM ANCILLARY PROTEIN KEFG"/>
    <property type="match status" value="1"/>
</dbReference>
<organism evidence="3 4">
    <name type="scientific">Flammeovirga pacifica</name>
    <dbReference type="NCBI Taxonomy" id="915059"/>
    <lineage>
        <taxon>Bacteria</taxon>
        <taxon>Pseudomonadati</taxon>
        <taxon>Bacteroidota</taxon>
        <taxon>Cytophagia</taxon>
        <taxon>Cytophagales</taxon>
        <taxon>Flammeovirgaceae</taxon>
        <taxon>Flammeovirga</taxon>
    </lineage>
</organism>
<dbReference type="Gene3D" id="3.40.50.360">
    <property type="match status" value="1"/>
</dbReference>
<feature type="domain" description="Flavodoxin-like fold" evidence="2">
    <location>
        <begin position="3"/>
        <end position="176"/>
    </location>
</feature>
<evidence type="ECO:0000313" key="3">
    <source>
        <dbReference type="EMBL" id="OHX67873.1"/>
    </source>
</evidence>
<name>A0A1S1Z3Y6_FLAPC</name>
<gene>
    <name evidence="3" type="ORF">NH26_16780</name>
</gene>
<comment type="caution">
    <text evidence="3">The sequence shown here is derived from an EMBL/GenBank/DDBJ whole genome shotgun (WGS) entry which is preliminary data.</text>
</comment>
<accession>A0A1S1Z3Y6</accession>